<gene>
    <name evidence="2" type="ORF">BATDEDRAFT_91738</name>
</gene>
<feature type="signal peptide" evidence="1">
    <location>
        <begin position="1"/>
        <end position="18"/>
    </location>
</feature>
<sequence length="70" mass="7907">MLSYTFVLITCLVSTITALPYTPARSLQKRSALPNFKLYSPTVEDIRLHRRAPRFRPLGQWANSDGSGII</sequence>
<keyword evidence="3" id="KW-1185">Reference proteome</keyword>
<evidence type="ECO:0000313" key="2">
    <source>
        <dbReference type="EMBL" id="EGF77510.1"/>
    </source>
</evidence>
<dbReference type="GeneID" id="18244369"/>
<organism evidence="2 3">
    <name type="scientific">Batrachochytrium dendrobatidis (strain JAM81 / FGSC 10211)</name>
    <name type="common">Frog chytrid fungus</name>
    <dbReference type="NCBI Taxonomy" id="684364"/>
    <lineage>
        <taxon>Eukaryota</taxon>
        <taxon>Fungi</taxon>
        <taxon>Fungi incertae sedis</taxon>
        <taxon>Chytridiomycota</taxon>
        <taxon>Chytridiomycota incertae sedis</taxon>
        <taxon>Chytridiomycetes</taxon>
        <taxon>Rhizophydiales</taxon>
        <taxon>Rhizophydiales incertae sedis</taxon>
        <taxon>Batrachochytrium</taxon>
    </lineage>
</organism>
<dbReference type="AlphaFoldDB" id="F4PBU3"/>
<keyword evidence="1" id="KW-0732">Signal</keyword>
<protein>
    <submittedName>
        <fullName evidence="2">Uncharacterized protein</fullName>
    </submittedName>
</protein>
<dbReference type="InParanoid" id="F4PBU3"/>
<reference evidence="2 3" key="1">
    <citation type="submission" date="2009-12" db="EMBL/GenBank/DDBJ databases">
        <title>The draft genome of Batrachochytrium dendrobatidis.</title>
        <authorList>
            <consortium name="US DOE Joint Genome Institute (JGI-PGF)"/>
            <person name="Kuo A."/>
            <person name="Salamov A."/>
            <person name="Schmutz J."/>
            <person name="Lucas S."/>
            <person name="Pitluck S."/>
            <person name="Rosenblum E."/>
            <person name="Stajich J."/>
            <person name="Eisen M."/>
            <person name="Grigoriev I.V."/>
        </authorList>
    </citation>
    <scope>NUCLEOTIDE SEQUENCE [LARGE SCALE GENOMIC DNA]</scope>
    <source>
        <strain evidence="3">JAM81 / FGSC 10211</strain>
    </source>
</reference>
<evidence type="ECO:0000313" key="3">
    <source>
        <dbReference type="Proteomes" id="UP000007241"/>
    </source>
</evidence>
<feature type="chain" id="PRO_5003315023" evidence="1">
    <location>
        <begin position="19"/>
        <end position="70"/>
    </location>
</feature>
<proteinExistence type="predicted"/>
<dbReference type="HOGENOM" id="CLU_2757386_0_0_1"/>
<name>F4PBU3_BATDJ</name>
<accession>F4PBU3</accession>
<evidence type="ECO:0000256" key="1">
    <source>
        <dbReference type="SAM" id="SignalP"/>
    </source>
</evidence>
<dbReference type="RefSeq" id="XP_006682102.1">
    <property type="nucleotide sequence ID" value="XM_006682039.1"/>
</dbReference>
<dbReference type="EMBL" id="GL882892">
    <property type="protein sequence ID" value="EGF77510.1"/>
    <property type="molecule type" value="Genomic_DNA"/>
</dbReference>
<dbReference type="Proteomes" id="UP000007241">
    <property type="component" value="Unassembled WGS sequence"/>
</dbReference>